<evidence type="ECO:0000313" key="7">
    <source>
        <dbReference type="Proteomes" id="UP000198883"/>
    </source>
</evidence>
<dbReference type="PANTHER" id="PTHR10353:SF139">
    <property type="entry name" value="6-PHOSPHO-BETA-GLUCOSIDASE GMUD"/>
    <property type="match status" value="1"/>
</dbReference>
<evidence type="ECO:0000313" key="6">
    <source>
        <dbReference type="EMBL" id="SEM06328.1"/>
    </source>
</evidence>
<gene>
    <name evidence="5" type="ORF">QJT92_01110</name>
    <name evidence="6" type="ORF">SAMN05444853_10445</name>
</gene>
<evidence type="ECO:0000256" key="4">
    <source>
        <dbReference type="RuleBase" id="RU003690"/>
    </source>
</evidence>
<name>A0A1H7VBS6_9PAST</name>
<dbReference type="InterPro" id="IPR001360">
    <property type="entry name" value="Glyco_hydro_1"/>
</dbReference>
<dbReference type="STRING" id="97481.SAMN05444853_10445"/>
<dbReference type="RefSeq" id="WP_090920650.1">
    <property type="nucleotide sequence ID" value="NZ_CP016180.1"/>
</dbReference>
<evidence type="ECO:0000313" key="5">
    <source>
        <dbReference type="EMBL" id="MDP8084531.1"/>
    </source>
</evidence>
<keyword evidence="3 5" id="KW-0326">Glycosidase</keyword>
<dbReference type="EMBL" id="JASAVS010000001">
    <property type="protein sequence ID" value="MDP8084531.1"/>
    <property type="molecule type" value="Genomic_DNA"/>
</dbReference>
<proteinExistence type="inferred from homology"/>
<keyword evidence="2 5" id="KW-0378">Hydrolase</keyword>
<evidence type="ECO:0000256" key="3">
    <source>
        <dbReference type="ARBA" id="ARBA00023295"/>
    </source>
</evidence>
<reference evidence="6" key="1">
    <citation type="submission" date="2016-10" db="EMBL/GenBank/DDBJ databases">
        <authorList>
            <person name="de Groot N.N."/>
        </authorList>
    </citation>
    <scope>NUCLEOTIDE SEQUENCE [LARGE SCALE GENOMIC DNA]</scope>
    <source>
        <strain evidence="6">DSM 24204</strain>
    </source>
</reference>
<evidence type="ECO:0000256" key="1">
    <source>
        <dbReference type="ARBA" id="ARBA00010838"/>
    </source>
</evidence>
<dbReference type="EMBL" id="FOBN01000004">
    <property type="protein sequence ID" value="SEM06328.1"/>
    <property type="molecule type" value="Genomic_DNA"/>
</dbReference>
<dbReference type="AlphaFoldDB" id="A0A1H7VBS6"/>
<reference evidence="7" key="2">
    <citation type="submission" date="2016-10" db="EMBL/GenBank/DDBJ databases">
        <authorList>
            <person name="Varghese N."/>
            <person name="Submissions S."/>
        </authorList>
    </citation>
    <scope>NUCLEOTIDE SEQUENCE [LARGE SCALE GENOMIC DNA]</scope>
    <source>
        <strain evidence="7">DSM 24204</strain>
    </source>
</reference>
<accession>A0A1H7VBS6</accession>
<protein>
    <submittedName>
        <fullName evidence="6">6-phospho-beta-glucosidase</fullName>
    </submittedName>
    <submittedName>
        <fullName evidence="5">Glycoside hydrolase family 1 protein</fullName>
        <ecNumber evidence="5">3.2.1.-</ecNumber>
    </submittedName>
</protein>
<sequence length="460" mass="52885">MIHFPPNFFWGSSTSAEQSEGRLPNDGKSKTTWDYFFQTEPYKFFDGIGTEHTSQVLRYFKDDITLLKQTGHNAFRTSISWARLFPDGEGKINEQAVTFYSTYFTALKEADIEPMVNLSHFDIPLVIQEKYDGFAGRETVDAFVRYAQTCFELFGDIVKYWFSFNEPIVSVECGYLLQYHYPLEVDPKKAVQVAFNMALASAKVVKVYHELAQGGKIGIILNLTPAYPRSQHPADLEAARIAELFATQSFLDPAVKGCYPAELVELIKKHDLLPDYTDDDLIIIKENTVDFLGINYYQPLRVSAPAKMPNPNAPFMPSYYYDHYAMPARRVNPHRGWEIYPKGLFDIAENLRKNYGNIEWIVAENGMGVANEMQFCDTNGQICDDYRIEFFSEHLQWLHKAIERGANCQGYLVWTSIDCWSWLNTYKNRYGLIALDYTTGKRTIKKSGQWFAEVAKNNGF</sequence>
<dbReference type="PANTHER" id="PTHR10353">
    <property type="entry name" value="GLYCOSYL HYDROLASE"/>
    <property type="match status" value="1"/>
</dbReference>
<dbReference type="Proteomes" id="UP000198883">
    <property type="component" value="Unassembled WGS sequence"/>
</dbReference>
<dbReference type="Proteomes" id="UP001224812">
    <property type="component" value="Unassembled WGS sequence"/>
</dbReference>
<keyword evidence="8" id="KW-1185">Reference proteome</keyword>
<dbReference type="EC" id="3.2.1.-" evidence="5"/>
<dbReference type="InterPro" id="IPR017853">
    <property type="entry name" value="GH"/>
</dbReference>
<comment type="similarity">
    <text evidence="1 4">Belongs to the glycosyl hydrolase 1 family.</text>
</comment>
<dbReference type="FunFam" id="3.20.20.80:FF:000004">
    <property type="entry name" value="Beta-glucosidase 6-phospho-beta-glucosidase"/>
    <property type="match status" value="1"/>
</dbReference>
<dbReference type="GeneID" id="83545353"/>
<dbReference type="OrthoDB" id="9765195at2"/>
<evidence type="ECO:0000256" key="2">
    <source>
        <dbReference type="ARBA" id="ARBA00022801"/>
    </source>
</evidence>
<dbReference type="PRINTS" id="PR00131">
    <property type="entry name" value="GLHYDRLASE1"/>
</dbReference>
<organism evidence="6 7">
    <name type="scientific">Phocoenobacter skyensis</name>
    <dbReference type="NCBI Taxonomy" id="97481"/>
    <lineage>
        <taxon>Bacteria</taxon>
        <taxon>Pseudomonadati</taxon>
        <taxon>Pseudomonadota</taxon>
        <taxon>Gammaproteobacteria</taxon>
        <taxon>Pasteurellales</taxon>
        <taxon>Pasteurellaceae</taxon>
        <taxon>Phocoenobacter</taxon>
    </lineage>
</organism>
<dbReference type="Pfam" id="PF00232">
    <property type="entry name" value="Glyco_hydro_1"/>
    <property type="match status" value="1"/>
</dbReference>
<dbReference type="GO" id="GO:0005829">
    <property type="term" value="C:cytosol"/>
    <property type="evidence" value="ECO:0007669"/>
    <property type="project" value="TreeGrafter"/>
</dbReference>
<evidence type="ECO:0000313" key="8">
    <source>
        <dbReference type="Proteomes" id="UP001224812"/>
    </source>
</evidence>
<dbReference type="Gene3D" id="3.20.20.80">
    <property type="entry name" value="Glycosidases"/>
    <property type="match status" value="1"/>
</dbReference>
<dbReference type="GO" id="GO:0008422">
    <property type="term" value="F:beta-glucosidase activity"/>
    <property type="evidence" value="ECO:0007669"/>
    <property type="project" value="TreeGrafter"/>
</dbReference>
<reference evidence="5 8" key="3">
    <citation type="journal article" date="2023" name="Front. Microbiol.">
        <title>Phylogeography and host specificity of Pasteurellaceae pathogenic to sea-farmed fish in the north-east Atlantic.</title>
        <authorList>
            <person name="Gulla S."/>
            <person name="Colquhoun D.J."/>
            <person name="Olsen A.B."/>
            <person name="Spilsberg B."/>
            <person name="Lagesen K."/>
            <person name="Aakesson C.P."/>
            <person name="Strom S."/>
            <person name="Manji F."/>
            <person name="Birkbeck T.H."/>
            <person name="Nilsen H.K."/>
        </authorList>
    </citation>
    <scope>NUCLEOTIDE SEQUENCE [LARGE SCALE GENOMIC DNA]</scope>
    <source>
        <strain evidence="5 8">VIO11850</strain>
    </source>
</reference>
<dbReference type="GO" id="GO:0016052">
    <property type="term" value="P:carbohydrate catabolic process"/>
    <property type="evidence" value="ECO:0007669"/>
    <property type="project" value="TreeGrafter"/>
</dbReference>
<dbReference type="SUPFAM" id="SSF51445">
    <property type="entry name" value="(Trans)glycosidases"/>
    <property type="match status" value="1"/>
</dbReference>